<evidence type="ECO:0000256" key="4">
    <source>
        <dbReference type="SAM" id="SignalP"/>
    </source>
</evidence>
<feature type="signal peptide" evidence="4">
    <location>
        <begin position="1"/>
        <end position="21"/>
    </location>
</feature>
<evidence type="ECO:0000256" key="2">
    <source>
        <dbReference type="PIRSR" id="PIRSR605754-1"/>
    </source>
</evidence>
<dbReference type="InterPro" id="IPR042003">
    <property type="entry name" value="Sortase_E"/>
</dbReference>
<feature type="compositionally biased region" description="Pro residues" evidence="3">
    <location>
        <begin position="48"/>
        <end position="64"/>
    </location>
</feature>
<reference evidence="5" key="2">
    <citation type="submission" date="2021-04" db="EMBL/GenBank/DDBJ databases">
        <authorList>
            <person name="Gilroy R."/>
        </authorList>
    </citation>
    <scope>NUCLEOTIDE SEQUENCE</scope>
    <source>
        <strain evidence="5">CHK189-11263</strain>
    </source>
</reference>
<dbReference type="GO" id="GO:0016787">
    <property type="term" value="F:hydrolase activity"/>
    <property type="evidence" value="ECO:0007669"/>
    <property type="project" value="UniProtKB-KW"/>
</dbReference>
<dbReference type="Pfam" id="PF04203">
    <property type="entry name" value="Sortase"/>
    <property type="match status" value="1"/>
</dbReference>
<dbReference type="InterPro" id="IPR010916">
    <property type="entry name" value="TonB_box_CS"/>
</dbReference>
<protein>
    <submittedName>
        <fullName evidence="5">Class E sortase</fullName>
    </submittedName>
</protein>
<evidence type="ECO:0000313" key="6">
    <source>
        <dbReference type="Proteomes" id="UP000824208"/>
    </source>
</evidence>
<dbReference type="CDD" id="cd05830">
    <property type="entry name" value="Sortase_E"/>
    <property type="match status" value="1"/>
</dbReference>
<dbReference type="PROSITE" id="PS00430">
    <property type="entry name" value="TONB_DEPENDENT_REC_1"/>
    <property type="match status" value="1"/>
</dbReference>
<feature type="chain" id="PRO_5038691636" evidence="4">
    <location>
        <begin position="22"/>
        <end position="252"/>
    </location>
</feature>
<accession>A0A9D2MB83</accession>
<dbReference type="AlphaFoldDB" id="A0A9D2MB83"/>
<feature type="active site" description="Proton donor/acceptor" evidence="2">
    <location>
        <position position="136"/>
    </location>
</feature>
<name>A0A9D2MB83_9FIRM</name>
<evidence type="ECO:0000256" key="3">
    <source>
        <dbReference type="SAM" id="MobiDB-lite"/>
    </source>
</evidence>
<feature type="region of interest" description="Disordered" evidence="3">
    <location>
        <begin position="31"/>
        <end position="71"/>
    </location>
</feature>
<dbReference type="InterPro" id="IPR005754">
    <property type="entry name" value="Sortase"/>
</dbReference>
<feature type="active site" description="Acyl-thioester intermediate" evidence="2">
    <location>
        <position position="203"/>
    </location>
</feature>
<sequence length="252" mass="27356">MTRRRALLAILCFVLAAVLFAAAVVLTSREAPAPAPAPTPAASSAAPAPTPTATPAPEETPWPSPDGGGLPLDSVIVTPAREAYESGSMRLIIPKLEIDIPILDGTSESTLLQGEGLYDYAQLPQETGGNVSIAGHRNWVRNGQITDDVPFYYLHLLGAGDTLYLVYEDMIYQYVWDKTSIIESDGWSVIYPQGFSCLTLTTCTPIGVADHRYVVRARQVDSFPYRDDYDYPAWLNIGTVNPSPIPTEEVTP</sequence>
<gene>
    <name evidence="5" type="ORF">H9714_05820</name>
</gene>
<dbReference type="NCBIfam" id="TIGR01076">
    <property type="entry name" value="sortase_fam"/>
    <property type="match status" value="1"/>
</dbReference>
<proteinExistence type="predicted"/>
<dbReference type="Proteomes" id="UP000824208">
    <property type="component" value="Unassembled WGS sequence"/>
</dbReference>
<dbReference type="SUPFAM" id="SSF63817">
    <property type="entry name" value="Sortase"/>
    <property type="match status" value="1"/>
</dbReference>
<comment type="caution">
    <text evidence="5">The sequence shown here is derived from an EMBL/GenBank/DDBJ whole genome shotgun (WGS) entry which is preliminary data.</text>
</comment>
<dbReference type="EMBL" id="DWYC01000053">
    <property type="protein sequence ID" value="HJB57049.1"/>
    <property type="molecule type" value="Genomic_DNA"/>
</dbReference>
<organism evidence="5 6">
    <name type="scientific">Candidatus Flavonifractor intestinipullorum</name>
    <dbReference type="NCBI Taxonomy" id="2838587"/>
    <lineage>
        <taxon>Bacteria</taxon>
        <taxon>Bacillati</taxon>
        <taxon>Bacillota</taxon>
        <taxon>Clostridia</taxon>
        <taxon>Eubacteriales</taxon>
        <taxon>Oscillospiraceae</taxon>
        <taxon>Flavonifractor</taxon>
    </lineage>
</organism>
<evidence type="ECO:0000313" key="5">
    <source>
        <dbReference type="EMBL" id="HJB57049.1"/>
    </source>
</evidence>
<keyword evidence="4" id="KW-0732">Signal</keyword>
<dbReference type="InterPro" id="IPR023365">
    <property type="entry name" value="Sortase_dom-sf"/>
</dbReference>
<evidence type="ECO:0000256" key="1">
    <source>
        <dbReference type="ARBA" id="ARBA00022801"/>
    </source>
</evidence>
<keyword evidence="1" id="KW-0378">Hydrolase</keyword>
<dbReference type="Gene3D" id="2.40.260.10">
    <property type="entry name" value="Sortase"/>
    <property type="match status" value="1"/>
</dbReference>
<reference evidence="5" key="1">
    <citation type="journal article" date="2021" name="PeerJ">
        <title>Extensive microbial diversity within the chicken gut microbiome revealed by metagenomics and culture.</title>
        <authorList>
            <person name="Gilroy R."/>
            <person name="Ravi A."/>
            <person name="Getino M."/>
            <person name="Pursley I."/>
            <person name="Horton D.L."/>
            <person name="Alikhan N.F."/>
            <person name="Baker D."/>
            <person name="Gharbi K."/>
            <person name="Hall N."/>
            <person name="Watson M."/>
            <person name="Adriaenssens E.M."/>
            <person name="Foster-Nyarko E."/>
            <person name="Jarju S."/>
            <person name="Secka A."/>
            <person name="Antonio M."/>
            <person name="Oren A."/>
            <person name="Chaudhuri R.R."/>
            <person name="La Ragione R."/>
            <person name="Hildebrand F."/>
            <person name="Pallen M.J."/>
        </authorList>
    </citation>
    <scope>NUCLEOTIDE SEQUENCE</scope>
    <source>
        <strain evidence="5">CHK189-11263</strain>
    </source>
</reference>